<dbReference type="Proteomes" id="UP000319557">
    <property type="component" value="Chromosome"/>
</dbReference>
<organism evidence="6 7">
    <name type="scientific">Rosistilla ulvae</name>
    <dbReference type="NCBI Taxonomy" id="1930277"/>
    <lineage>
        <taxon>Bacteria</taxon>
        <taxon>Pseudomonadati</taxon>
        <taxon>Planctomycetota</taxon>
        <taxon>Planctomycetia</taxon>
        <taxon>Pirellulales</taxon>
        <taxon>Pirellulaceae</taxon>
        <taxon>Rosistilla</taxon>
    </lineage>
</organism>
<dbReference type="PIRSF" id="PIRSF004848">
    <property type="entry name" value="YBL036c_PLPDEIII"/>
    <property type="match status" value="1"/>
</dbReference>
<comment type="function">
    <text evidence="2">Pyridoxal 5'-phosphate (PLP)-binding protein, which is involved in PLP homeostasis.</text>
</comment>
<dbReference type="SUPFAM" id="SSF51419">
    <property type="entry name" value="PLP-binding barrel"/>
    <property type="match status" value="1"/>
</dbReference>
<gene>
    <name evidence="6" type="ORF">EC9_46890</name>
</gene>
<feature type="domain" description="Alanine racemase N-terminal" evidence="5">
    <location>
        <begin position="49"/>
        <end position="233"/>
    </location>
</feature>
<dbReference type="HAMAP" id="MF_02087">
    <property type="entry name" value="PLP_homeostasis"/>
    <property type="match status" value="1"/>
</dbReference>
<dbReference type="GO" id="GO:0030170">
    <property type="term" value="F:pyridoxal phosphate binding"/>
    <property type="evidence" value="ECO:0007669"/>
    <property type="project" value="UniProtKB-UniRule"/>
</dbReference>
<dbReference type="OrthoDB" id="9804072at2"/>
<feature type="modified residue" description="N6-(pyridoxal phosphate)lysine" evidence="2 3">
    <location>
        <position position="45"/>
    </location>
</feature>
<dbReference type="EMBL" id="CP036261">
    <property type="protein sequence ID" value="QDS90481.1"/>
    <property type="molecule type" value="Genomic_DNA"/>
</dbReference>
<keyword evidence="1 2" id="KW-0663">Pyridoxal phosphate</keyword>
<evidence type="ECO:0000259" key="5">
    <source>
        <dbReference type="Pfam" id="PF01168"/>
    </source>
</evidence>
<dbReference type="CDD" id="cd00635">
    <property type="entry name" value="PLPDE_III_YBL036c_like"/>
    <property type="match status" value="1"/>
</dbReference>
<dbReference type="AlphaFoldDB" id="A0A517M6H3"/>
<evidence type="ECO:0000256" key="4">
    <source>
        <dbReference type="RuleBase" id="RU004514"/>
    </source>
</evidence>
<reference evidence="6 7" key="1">
    <citation type="submission" date="2019-02" db="EMBL/GenBank/DDBJ databases">
        <title>Deep-cultivation of Planctomycetes and their phenomic and genomic characterization uncovers novel biology.</title>
        <authorList>
            <person name="Wiegand S."/>
            <person name="Jogler M."/>
            <person name="Boedeker C."/>
            <person name="Pinto D."/>
            <person name="Vollmers J."/>
            <person name="Rivas-Marin E."/>
            <person name="Kohn T."/>
            <person name="Peeters S.H."/>
            <person name="Heuer A."/>
            <person name="Rast P."/>
            <person name="Oberbeckmann S."/>
            <person name="Bunk B."/>
            <person name="Jeske O."/>
            <person name="Meyerdierks A."/>
            <person name="Storesund J.E."/>
            <person name="Kallscheuer N."/>
            <person name="Luecker S."/>
            <person name="Lage O.M."/>
            <person name="Pohl T."/>
            <person name="Merkel B.J."/>
            <person name="Hornburger P."/>
            <person name="Mueller R.-W."/>
            <person name="Bruemmer F."/>
            <person name="Labrenz M."/>
            <person name="Spormann A.M."/>
            <person name="Op den Camp H."/>
            <person name="Overmann J."/>
            <person name="Amann R."/>
            <person name="Jetten M.S.M."/>
            <person name="Mascher T."/>
            <person name="Medema M.H."/>
            <person name="Devos D.P."/>
            <person name="Kaster A.-K."/>
            <person name="Ovreas L."/>
            <person name="Rohde M."/>
            <person name="Galperin M.Y."/>
            <person name="Jogler C."/>
        </authorList>
    </citation>
    <scope>NUCLEOTIDE SEQUENCE [LARGE SCALE GENOMIC DNA]</scope>
    <source>
        <strain evidence="6 7">EC9</strain>
    </source>
</reference>
<proteinExistence type="inferred from homology"/>
<evidence type="ECO:0000256" key="1">
    <source>
        <dbReference type="ARBA" id="ARBA00022898"/>
    </source>
</evidence>
<dbReference type="InterPro" id="IPR011078">
    <property type="entry name" value="PyrdxlP_homeostasis"/>
</dbReference>
<name>A0A517M6H3_9BACT</name>
<comment type="cofactor">
    <cofactor evidence="3">
        <name>pyridoxal 5'-phosphate</name>
        <dbReference type="ChEBI" id="CHEBI:597326"/>
    </cofactor>
</comment>
<evidence type="ECO:0000256" key="2">
    <source>
        <dbReference type="HAMAP-Rule" id="MF_02087"/>
    </source>
</evidence>
<evidence type="ECO:0000256" key="3">
    <source>
        <dbReference type="PIRSR" id="PIRSR004848-1"/>
    </source>
</evidence>
<dbReference type="InterPro" id="IPR029066">
    <property type="entry name" value="PLP-binding_barrel"/>
</dbReference>
<dbReference type="PANTHER" id="PTHR10146:SF14">
    <property type="entry name" value="PYRIDOXAL PHOSPHATE HOMEOSTASIS PROTEIN"/>
    <property type="match status" value="1"/>
</dbReference>
<keyword evidence="7" id="KW-1185">Reference proteome</keyword>
<dbReference type="InterPro" id="IPR001608">
    <property type="entry name" value="Ala_racemase_N"/>
</dbReference>
<dbReference type="Gene3D" id="3.20.20.10">
    <property type="entry name" value="Alanine racemase"/>
    <property type="match status" value="1"/>
</dbReference>
<comment type="similarity">
    <text evidence="2 4">Belongs to the pyridoxal phosphate-binding protein YggS/PROSC family.</text>
</comment>
<sequence length="237" mass="25970">MTDQVSDSVQARVDANWRSVCDQVANACRAAGRSPDEVTIVGVTKYVDVPLTQALLRAGCRDLGENRPQVLWQKAEAMADRSIRWHLIGHLQRNKSRRTLPLVYRLHSIDTLRLAQTVAQQSGEAGQTTSCLLEVNVSGDEQKHGFRPAEIEKIIADLIALPNLKILGLMGMASFDQPNHDPAIDFASLRALRDRLTVTTGLPLPELSMGMSGDFQAAIAEGSTCVRIGSRLFEGVR</sequence>
<protein>
    <recommendedName>
        <fullName evidence="2">Pyridoxal phosphate homeostasis protein</fullName>
        <shortName evidence="2">PLP homeostasis protein</shortName>
    </recommendedName>
</protein>
<dbReference type="NCBIfam" id="TIGR00044">
    <property type="entry name" value="YggS family pyridoxal phosphate-dependent enzyme"/>
    <property type="match status" value="1"/>
</dbReference>
<accession>A0A517M6H3</accession>
<dbReference type="PANTHER" id="PTHR10146">
    <property type="entry name" value="PROLINE SYNTHETASE CO-TRANSCRIBED BACTERIAL HOMOLOG PROTEIN"/>
    <property type="match status" value="1"/>
</dbReference>
<dbReference type="Pfam" id="PF01168">
    <property type="entry name" value="Ala_racemase_N"/>
    <property type="match status" value="1"/>
</dbReference>
<dbReference type="RefSeq" id="WP_145348290.1">
    <property type="nucleotide sequence ID" value="NZ_CP036261.1"/>
</dbReference>
<evidence type="ECO:0000313" key="6">
    <source>
        <dbReference type="EMBL" id="QDS90481.1"/>
    </source>
</evidence>
<evidence type="ECO:0000313" key="7">
    <source>
        <dbReference type="Proteomes" id="UP000319557"/>
    </source>
</evidence>
<dbReference type="KEGG" id="ruv:EC9_46890"/>